<dbReference type="InterPro" id="IPR029039">
    <property type="entry name" value="Flavoprotein-like_sf"/>
</dbReference>
<evidence type="ECO:0000256" key="2">
    <source>
        <dbReference type="ARBA" id="ARBA00022643"/>
    </source>
</evidence>
<dbReference type="RefSeq" id="WP_015706943.1">
    <property type="nucleotide sequence ID" value="NC_015578.1"/>
</dbReference>
<dbReference type="eggNOG" id="COG0655">
    <property type="taxonomic scope" value="Bacteria"/>
</dbReference>
<dbReference type="AlphaFoldDB" id="F5YK82"/>
<dbReference type="PANTHER" id="PTHR43278:SF2">
    <property type="entry name" value="IRON-SULFUR FLAVOPROTEIN"/>
    <property type="match status" value="1"/>
</dbReference>
<dbReference type="InterPro" id="IPR051796">
    <property type="entry name" value="ISF_SsuE-like"/>
</dbReference>
<dbReference type="STRING" id="545694.TREPR_3335"/>
<sequence length="185" mass="20322">MGKKIVILNGSPRRNGNTSGLVKAFSQGAEEAGNTVKTFFLDGMNIHGCKGCFSGGKNIDSPCVQKDDMDKIYPAYREADVIVLASPLYYWQLSGQLRMTFDRFFAIDECAVNWKSPIKESVLLVAAGGNDFEDVEQYYKSLVKHIKWKNLGTVFAGGVLKIGDIEKKSELEEARKIGLSINGGS</sequence>
<dbReference type="Pfam" id="PF03358">
    <property type="entry name" value="FMN_red"/>
    <property type="match status" value="1"/>
</dbReference>
<feature type="domain" description="NADPH-dependent FMN reductase-like" evidence="3">
    <location>
        <begin position="4"/>
        <end position="130"/>
    </location>
</feature>
<keyword evidence="1" id="KW-0285">Flavoprotein</keyword>
<dbReference type="HOGENOM" id="CLU_050993_6_1_12"/>
<keyword evidence="2" id="KW-0288">FMN</keyword>
<dbReference type="KEGG" id="tpi:TREPR_3335"/>
<dbReference type="Gene3D" id="3.40.50.360">
    <property type="match status" value="1"/>
</dbReference>
<organism evidence="4 5">
    <name type="scientific">Treponema primitia (strain ATCC BAA-887 / DSM 12427 / ZAS-2)</name>
    <dbReference type="NCBI Taxonomy" id="545694"/>
    <lineage>
        <taxon>Bacteria</taxon>
        <taxon>Pseudomonadati</taxon>
        <taxon>Spirochaetota</taxon>
        <taxon>Spirochaetia</taxon>
        <taxon>Spirochaetales</taxon>
        <taxon>Treponemataceae</taxon>
        <taxon>Treponema</taxon>
    </lineage>
</organism>
<proteinExistence type="predicted"/>
<evidence type="ECO:0000313" key="4">
    <source>
        <dbReference type="EMBL" id="AEF84712.1"/>
    </source>
</evidence>
<dbReference type="SUPFAM" id="SSF52218">
    <property type="entry name" value="Flavoproteins"/>
    <property type="match status" value="1"/>
</dbReference>
<dbReference type="PANTHER" id="PTHR43278">
    <property type="entry name" value="NAD(P)H-DEPENDENT FMN-CONTAINING OXIDOREDUCTASE YWQN-RELATED"/>
    <property type="match status" value="1"/>
</dbReference>
<dbReference type="EMBL" id="CP001843">
    <property type="protein sequence ID" value="AEF84712.1"/>
    <property type="molecule type" value="Genomic_DNA"/>
</dbReference>
<dbReference type="Proteomes" id="UP000009223">
    <property type="component" value="Chromosome"/>
</dbReference>
<dbReference type="GO" id="GO:0016491">
    <property type="term" value="F:oxidoreductase activity"/>
    <property type="evidence" value="ECO:0007669"/>
    <property type="project" value="InterPro"/>
</dbReference>
<evidence type="ECO:0000259" key="3">
    <source>
        <dbReference type="Pfam" id="PF03358"/>
    </source>
</evidence>
<name>F5YK82_TREPZ</name>
<evidence type="ECO:0000313" key="5">
    <source>
        <dbReference type="Proteomes" id="UP000009223"/>
    </source>
</evidence>
<accession>F5YK82</accession>
<reference evidence="4 5" key="2">
    <citation type="journal article" date="2011" name="ISME J.">
        <title>RNA-seq reveals cooperative metabolic interactions between two termite-gut spirochete species in co-culture.</title>
        <authorList>
            <person name="Rosenthal A.Z."/>
            <person name="Matson E.G."/>
            <person name="Eldar A."/>
            <person name="Leadbetter J.R."/>
        </authorList>
    </citation>
    <scope>NUCLEOTIDE SEQUENCE [LARGE SCALE GENOMIC DNA]</scope>
    <source>
        <strain evidence="5">ATCC BAA-887 / DSM 12427 / ZAS-2</strain>
    </source>
</reference>
<evidence type="ECO:0000256" key="1">
    <source>
        <dbReference type="ARBA" id="ARBA00022630"/>
    </source>
</evidence>
<dbReference type="OrthoDB" id="3789967at2"/>
<reference evidence="5" key="1">
    <citation type="submission" date="2009-12" db="EMBL/GenBank/DDBJ databases">
        <title>Complete sequence of Treponema primitia strain ZAS-2.</title>
        <authorList>
            <person name="Tetu S.G."/>
            <person name="Matson E."/>
            <person name="Ren Q."/>
            <person name="Seshadri R."/>
            <person name="Elbourne L."/>
            <person name="Hassan K.A."/>
            <person name="Durkin A."/>
            <person name="Radune D."/>
            <person name="Mohamoud Y."/>
            <person name="Shay R."/>
            <person name="Jin S."/>
            <person name="Zhang X."/>
            <person name="Lucey K."/>
            <person name="Ballor N.R."/>
            <person name="Ottesen E."/>
            <person name="Rosenthal R."/>
            <person name="Allen A."/>
            <person name="Leadbetter J.R."/>
            <person name="Paulsen I.T."/>
        </authorList>
    </citation>
    <scope>NUCLEOTIDE SEQUENCE [LARGE SCALE GENOMIC DNA]</scope>
    <source>
        <strain evidence="5">ATCC BAA-887 / DSM 12427 / ZAS-2</strain>
    </source>
</reference>
<gene>
    <name evidence="4" type="ordered locus">TREPR_3335</name>
</gene>
<protein>
    <submittedName>
        <fullName evidence="4">Multimeric flavodoxin WrbA family protein</fullName>
    </submittedName>
</protein>
<keyword evidence="5" id="KW-1185">Reference proteome</keyword>
<dbReference type="InterPro" id="IPR005025">
    <property type="entry name" value="FMN_Rdtase-like_dom"/>
</dbReference>